<evidence type="ECO:0000313" key="3">
    <source>
        <dbReference type="Proteomes" id="UP000299102"/>
    </source>
</evidence>
<name>A0A4C1YIM4_EUMVA</name>
<dbReference type="Proteomes" id="UP000299102">
    <property type="component" value="Unassembled WGS sequence"/>
</dbReference>
<accession>A0A4C1YIM4</accession>
<organism evidence="2 3">
    <name type="scientific">Eumeta variegata</name>
    <name type="common">Bagworm moth</name>
    <name type="synonym">Eumeta japonica</name>
    <dbReference type="NCBI Taxonomy" id="151549"/>
    <lineage>
        <taxon>Eukaryota</taxon>
        <taxon>Metazoa</taxon>
        <taxon>Ecdysozoa</taxon>
        <taxon>Arthropoda</taxon>
        <taxon>Hexapoda</taxon>
        <taxon>Insecta</taxon>
        <taxon>Pterygota</taxon>
        <taxon>Neoptera</taxon>
        <taxon>Endopterygota</taxon>
        <taxon>Lepidoptera</taxon>
        <taxon>Glossata</taxon>
        <taxon>Ditrysia</taxon>
        <taxon>Tineoidea</taxon>
        <taxon>Psychidae</taxon>
        <taxon>Oiketicinae</taxon>
        <taxon>Eumeta</taxon>
    </lineage>
</organism>
<proteinExistence type="predicted"/>
<feature type="region of interest" description="Disordered" evidence="1">
    <location>
        <begin position="114"/>
        <end position="139"/>
    </location>
</feature>
<gene>
    <name evidence="2" type="ORF">EVAR_51657_1</name>
</gene>
<sequence length="139" mass="16041">MEECFRRLALAGGAVGAVRRRRGARRAPRGRRAHSPRAIFREHYFYLLGLLTIKKNICRVKYCTVVRNPTRASPKRTWPASYRERWCERALLSYQRKRVLYTATGGNDFYLRDPSKPPNSSAHVAPHRTVSTLYGPDAH</sequence>
<keyword evidence="3" id="KW-1185">Reference proteome</keyword>
<comment type="caution">
    <text evidence="2">The sequence shown here is derived from an EMBL/GenBank/DDBJ whole genome shotgun (WGS) entry which is preliminary data.</text>
</comment>
<evidence type="ECO:0000313" key="2">
    <source>
        <dbReference type="EMBL" id="GBP74257.1"/>
    </source>
</evidence>
<dbReference type="AlphaFoldDB" id="A0A4C1YIM4"/>
<evidence type="ECO:0000256" key="1">
    <source>
        <dbReference type="SAM" id="MobiDB-lite"/>
    </source>
</evidence>
<reference evidence="2 3" key="1">
    <citation type="journal article" date="2019" name="Commun. Biol.">
        <title>The bagworm genome reveals a unique fibroin gene that provides high tensile strength.</title>
        <authorList>
            <person name="Kono N."/>
            <person name="Nakamura H."/>
            <person name="Ohtoshi R."/>
            <person name="Tomita M."/>
            <person name="Numata K."/>
            <person name="Arakawa K."/>
        </authorList>
    </citation>
    <scope>NUCLEOTIDE SEQUENCE [LARGE SCALE GENOMIC DNA]</scope>
</reference>
<protein>
    <submittedName>
        <fullName evidence="2">Uncharacterized protein</fullName>
    </submittedName>
</protein>
<dbReference type="EMBL" id="BGZK01001200">
    <property type="protein sequence ID" value="GBP74257.1"/>
    <property type="molecule type" value="Genomic_DNA"/>
</dbReference>